<dbReference type="GeneID" id="93453428"/>
<proteinExistence type="predicted"/>
<evidence type="ECO:0000313" key="2">
    <source>
        <dbReference type="Proteomes" id="UP000000361"/>
    </source>
</evidence>
<sequence length="871" mass="92668">MAMRVPQYERREVVQAQRPVGVAARQSGFGQVAKGLADVGQMFDQWQADVDEADAKAADTAFAKTVRQALYDPEQGYLYAQGGDALSRRKAAMDGLQRAYDQRLSGLSPAAKEMAQRALDSRLQSANLDIDQHAGRERITYLDSQADARIQAAADDAVLNPALMDRSMQIARNEVAEKAARQGWSPEQTQEELGRVQSEVYRLTSLNMMQNDPVAAAEFVATNADKFSAVDLMNLHGALVGPLGEAAGRDAIAAAQSAGGAIDQVADRIIGAESGGNPTAKNPNSTASGLGQFIDSTWLKTVKSYRPDLAAGKSDAEILALRSDAALSREMTKRYAAENSAALLRSGHAATPGNVYLAHFLGPGGANSILSADDGAAVETILPEEVIKANGFLRGMSVADLKAWSARKMGGAVALSPQVASAINTLPGNLAAQVRETAASGVASWATKQQAAVKAQIQQVEDNVRLRIATADPTLTAQEIVNLGIDEGTKATLLNSFNEKTKVVQQTRADVLSFGQGGLHVDRYSADGKKRVDNLWNEMSSSLPDGADAGALAAGIVEQTGLVPAPIMGALRTALSGQSAGDLKDALILASRLHSLDPAAFGRRGGGSEIADKVAMFNHSTGVLGLSQDEAAKQIMDLNDPQKRRERDALLKSEGAKKWIKDTATPESVRAIFDAGIFSRAPALGENELQKSAAVSEYGEILEQALYDAGGDQDKAKVIAGERFRRLYGPSKYLPSGSGAVTRLPPEVTYPAGVDGTHDYIGDQARAALAEAGIAPEEGFVQQVFLQAYDDTAADVQAGRPPRYELWFVDGEGKVQRAQHPFYAEPPSQDEALAARKAEAMKERDRLMKLHEQGKELMENSPLYGAAAVSF</sequence>
<dbReference type="HOGENOM" id="CLU_329513_0_0_5"/>
<dbReference type="OrthoDB" id="9805070at2"/>
<dbReference type="AlphaFoldDB" id="A1B8J2"/>
<reference evidence="2" key="1">
    <citation type="submission" date="2006-12" db="EMBL/GenBank/DDBJ databases">
        <title>Complete sequence of chromosome 2 of Paracoccus denitrificans PD1222.</title>
        <authorList>
            <person name="Copeland A."/>
            <person name="Lucas S."/>
            <person name="Lapidus A."/>
            <person name="Barry K."/>
            <person name="Detter J.C."/>
            <person name="Glavina del Rio T."/>
            <person name="Hammon N."/>
            <person name="Israni S."/>
            <person name="Dalin E."/>
            <person name="Tice H."/>
            <person name="Pitluck S."/>
            <person name="Munk A.C."/>
            <person name="Brettin T."/>
            <person name="Bruce D."/>
            <person name="Han C."/>
            <person name="Tapia R."/>
            <person name="Gilna P."/>
            <person name="Schmutz J."/>
            <person name="Larimer F."/>
            <person name="Land M."/>
            <person name="Hauser L."/>
            <person name="Kyrpides N."/>
            <person name="Lykidis A."/>
            <person name="Spiro S."/>
            <person name="Richardson D.J."/>
            <person name="Moir J.W.B."/>
            <person name="Ferguson S.J."/>
            <person name="van Spanning R.J.M."/>
            <person name="Richardson P."/>
        </authorList>
    </citation>
    <scope>NUCLEOTIDE SEQUENCE [LARGE SCALE GENOMIC DNA]</scope>
    <source>
        <strain evidence="2">Pd 1222</strain>
    </source>
</reference>
<dbReference type="EMBL" id="CP000490">
    <property type="protein sequence ID" value="ABL71836.1"/>
    <property type="molecule type" value="Genomic_DNA"/>
</dbReference>
<organism evidence="1 2">
    <name type="scientific">Paracoccus denitrificans (strain Pd 1222)</name>
    <dbReference type="NCBI Taxonomy" id="318586"/>
    <lineage>
        <taxon>Bacteria</taxon>
        <taxon>Pseudomonadati</taxon>
        <taxon>Pseudomonadota</taxon>
        <taxon>Alphaproteobacteria</taxon>
        <taxon>Rhodobacterales</taxon>
        <taxon>Paracoccaceae</taxon>
        <taxon>Paracoccus</taxon>
    </lineage>
</organism>
<accession>A1B8J2</accession>
<dbReference type="Proteomes" id="UP000000361">
    <property type="component" value="Chromosome 2"/>
</dbReference>
<evidence type="ECO:0000313" key="1">
    <source>
        <dbReference type="EMBL" id="ABL71836.1"/>
    </source>
</evidence>
<name>A1B8J2_PARDP</name>
<dbReference type="Gene3D" id="1.10.530.10">
    <property type="match status" value="1"/>
</dbReference>
<dbReference type="eggNOG" id="COG0739">
    <property type="taxonomic scope" value="Bacteria"/>
</dbReference>
<keyword evidence="2" id="KW-1185">Reference proteome</keyword>
<dbReference type="RefSeq" id="WP_011750005.1">
    <property type="nucleotide sequence ID" value="NC_008687.1"/>
</dbReference>
<dbReference type="STRING" id="318586.Pden_3770"/>
<protein>
    <recommendedName>
        <fullName evidence="3">Transglycosylase SLT domain-containing protein</fullName>
    </recommendedName>
</protein>
<gene>
    <name evidence="1" type="ordered locus">Pden_3770</name>
</gene>
<evidence type="ECO:0008006" key="3">
    <source>
        <dbReference type="Google" id="ProtNLM"/>
    </source>
</evidence>
<dbReference type="KEGG" id="pde:Pden_3770"/>
<dbReference type="EnsemblBacteria" id="ABL71836">
    <property type="protein sequence ID" value="ABL71836"/>
    <property type="gene ID" value="Pden_3770"/>
</dbReference>